<feature type="domain" description="ABC3 transporter permease C-terminal" evidence="8">
    <location>
        <begin position="312"/>
        <end position="431"/>
    </location>
</feature>
<feature type="transmembrane region" description="Helical" evidence="7">
    <location>
        <begin position="1015"/>
        <end position="1037"/>
    </location>
</feature>
<organism evidence="9 10">
    <name type="scientific">Streblomastix strix</name>
    <dbReference type="NCBI Taxonomy" id="222440"/>
    <lineage>
        <taxon>Eukaryota</taxon>
        <taxon>Metamonada</taxon>
        <taxon>Preaxostyla</taxon>
        <taxon>Oxymonadida</taxon>
        <taxon>Streblomastigidae</taxon>
        <taxon>Streblomastix</taxon>
    </lineage>
</organism>
<feature type="region of interest" description="Disordered" evidence="6">
    <location>
        <begin position="912"/>
        <end position="933"/>
    </location>
</feature>
<evidence type="ECO:0000256" key="7">
    <source>
        <dbReference type="SAM" id="Phobius"/>
    </source>
</evidence>
<protein>
    <submittedName>
        <fullName evidence="9">Putative DUF214 family protein</fullName>
    </submittedName>
</protein>
<gene>
    <name evidence="9" type="ORF">EZS28_013711</name>
</gene>
<evidence type="ECO:0000256" key="5">
    <source>
        <dbReference type="ARBA" id="ARBA00023136"/>
    </source>
</evidence>
<dbReference type="EMBL" id="SNRW01003115">
    <property type="protein sequence ID" value="KAA6390762.1"/>
    <property type="molecule type" value="Genomic_DNA"/>
</dbReference>
<dbReference type="PANTHER" id="PTHR32522:SF3">
    <property type="entry name" value="ABC3 TRANSPORTER PERMEASE PROTEIN DOMAIN-CONTAINING PROTEIN"/>
    <property type="match status" value="1"/>
</dbReference>
<feature type="transmembrane region" description="Helical" evidence="7">
    <location>
        <begin position="1057"/>
        <end position="1081"/>
    </location>
</feature>
<keyword evidence="3 7" id="KW-0812">Transmembrane</keyword>
<dbReference type="Proteomes" id="UP000324800">
    <property type="component" value="Unassembled WGS sequence"/>
</dbReference>
<dbReference type="AlphaFoldDB" id="A0A5J4W852"/>
<feature type="transmembrane region" description="Helical" evidence="7">
    <location>
        <begin position="400"/>
        <end position="422"/>
    </location>
</feature>
<proteinExistence type="predicted"/>
<name>A0A5J4W852_9EUKA</name>
<feature type="transmembrane region" description="Helical" evidence="7">
    <location>
        <begin position="491"/>
        <end position="510"/>
    </location>
</feature>
<keyword evidence="2" id="KW-1003">Cell membrane</keyword>
<keyword evidence="5 7" id="KW-0472">Membrane</keyword>
<evidence type="ECO:0000313" key="10">
    <source>
        <dbReference type="Proteomes" id="UP000324800"/>
    </source>
</evidence>
<feature type="transmembrane region" description="Helical" evidence="7">
    <location>
        <begin position="300"/>
        <end position="330"/>
    </location>
</feature>
<dbReference type="Pfam" id="PF02687">
    <property type="entry name" value="FtsX"/>
    <property type="match status" value="2"/>
</dbReference>
<dbReference type="GO" id="GO:0005886">
    <property type="term" value="C:plasma membrane"/>
    <property type="evidence" value="ECO:0007669"/>
    <property type="project" value="UniProtKB-SubCell"/>
</dbReference>
<comment type="caution">
    <text evidence="9">The sequence shown here is derived from an EMBL/GenBank/DDBJ whole genome shotgun (WGS) entry which is preliminary data.</text>
</comment>
<feature type="transmembrane region" description="Helical" evidence="7">
    <location>
        <begin position="460"/>
        <end position="479"/>
    </location>
</feature>
<feature type="transmembrane region" description="Helical" evidence="7">
    <location>
        <begin position="554"/>
        <end position="578"/>
    </location>
</feature>
<evidence type="ECO:0000256" key="1">
    <source>
        <dbReference type="ARBA" id="ARBA00004651"/>
    </source>
</evidence>
<evidence type="ECO:0000256" key="2">
    <source>
        <dbReference type="ARBA" id="ARBA00022475"/>
    </source>
</evidence>
<dbReference type="PANTHER" id="PTHR32522">
    <property type="match status" value="1"/>
</dbReference>
<feature type="domain" description="ABC3 transporter permease C-terminal" evidence="8">
    <location>
        <begin position="966"/>
        <end position="1084"/>
    </location>
</feature>
<evidence type="ECO:0000259" key="8">
    <source>
        <dbReference type="Pfam" id="PF02687"/>
    </source>
</evidence>
<keyword evidence="4 7" id="KW-1133">Transmembrane helix</keyword>
<reference evidence="9 10" key="1">
    <citation type="submission" date="2019-03" db="EMBL/GenBank/DDBJ databases">
        <title>Single cell metagenomics reveals metabolic interactions within the superorganism composed of flagellate Streblomastix strix and complex community of Bacteroidetes bacteria on its surface.</title>
        <authorList>
            <person name="Treitli S.C."/>
            <person name="Kolisko M."/>
            <person name="Husnik F."/>
            <person name="Keeling P."/>
            <person name="Hampl V."/>
        </authorList>
    </citation>
    <scope>NUCLEOTIDE SEQUENCE [LARGE SCALE GENOMIC DNA]</scope>
    <source>
        <strain evidence="9">ST1C</strain>
    </source>
</reference>
<comment type="subcellular location">
    <subcellularLocation>
        <location evidence="1">Cell membrane</location>
        <topology evidence="1">Multi-pass membrane protein</topology>
    </subcellularLocation>
</comment>
<sequence>MVICVVFSIANKFPVIALMYSESWFGQFDLKIQSGGWTQKRGINTTKMDEILSKLDKEYNRFSPRIHIDVDVIKDNGDTDDCSLMIIDSLREKELQIGRDWTYTEEIPKGGVIITQRVANYQNYKIGDKIKFEMNVNDFCAITADIIYKGGFGSSEAGLNAISAILEMLTELEVEFEIVDISYDQMGKSGSRYCIFAEYATFWEYIVDHAIPSDVLSIFPRSQWLLEDNMNQRVKYKSPLYDYALSVVFAYSDPRTDVYVSFNVDDIKKKIIKWSSPIAYALRFDELNIRAELVVSFDEMIFFTVLVELVAIMIITLLSGISILLIYSLLMISTDTRQFELGILRMVGMNRFGIVGVLVTQSLLYSVPGIIFGLILAVVVNLGIMYLIQTLSSIPLSKGLSAVSIITSILISVGISVIASIFPIRHALSQNLHDSVDVQHSKGSSVKVNIERSEKLLKPWSILISGIILTGIGAGVYILLPMSLISGQGSLLAFVLFGLLMMILIGLVMITVNFEFVFERLIAFVFLFWESKAVKFMAVKNLTTHRLRNRKTTLLFSISLSFIVFVNVMASITMSFLIDQSYHSNAGDIRVTVDTGSGWITSGLSTNYSPVAYYIVSPVELEYQIMNRFGDIIETIAWVTPSLEKIYPFPVKTTISNIGRSHQYNHQIYAASSNFMDNIRKQNLNIAQMTEKRKLGKSGNGDDPIRQLYSHRCRQFSTILSSGFRNEIDGQSGEQLILSITPITQSNSLSLSGISQLFGQSNDQSLIDQQQQIELKRQIIYPSTYMKSQPFFFNPPETMSFTSYAEAPLSVPTFLSLLPEGFRDYDDLQWKYMIIRFRKRGKEGLNNNELVMKRNNVNKKIENQNEIDLVEKKNRKTNQKMSQSEREKRMDDLLQYLKSFKFIIIKQSEDEEEQQEEDVIEEEQEEDEDDKKEKNRIKISLGVWSLEEDTKGIRNSTKIIDLSFMAITILVMFFCFFSLMSSMHTNIMEQTREIGIERALGLKRFQLVRIYIEEAFILVFSAAVMGMMVGLVVGYILTSQMGMMQGIPLQFVFPWQMSLVSVFASIIVSFLASVGPAWNVVSSNIVTTMKTT</sequence>
<evidence type="ECO:0000256" key="6">
    <source>
        <dbReference type="SAM" id="MobiDB-lite"/>
    </source>
</evidence>
<accession>A0A5J4W852</accession>
<evidence type="ECO:0000256" key="3">
    <source>
        <dbReference type="ARBA" id="ARBA00022692"/>
    </source>
</evidence>
<dbReference type="OrthoDB" id="2126250at2759"/>
<feature type="transmembrane region" description="Helical" evidence="7">
    <location>
        <begin position="342"/>
        <end position="364"/>
    </location>
</feature>
<dbReference type="InterPro" id="IPR003838">
    <property type="entry name" value="ABC3_permease_C"/>
</dbReference>
<feature type="transmembrane region" description="Helical" evidence="7">
    <location>
        <begin position="962"/>
        <end position="980"/>
    </location>
</feature>
<evidence type="ECO:0000313" key="9">
    <source>
        <dbReference type="EMBL" id="KAA6390762.1"/>
    </source>
</evidence>
<evidence type="ECO:0000256" key="4">
    <source>
        <dbReference type="ARBA" id="ARBA00022989"/>
    </source>
</evidence>
<feature type="compositionally biased region" description="Acidic residues" evidence="6">
    <location>
        <begin position="912"/>
        <end position="930"/>
    </location>
</feature>